<dbReference type="OrthoDB" id="1633927at2"/>
<dbReference type="AlphaFoldDB" id="A0A371J7C8"/>
<organism evidence="1 2">
    <name type="scientific">Romboutsia weinsteinii</name>
    <dbReference type="NCBI Taxonomy" id="2020949"/>
    <lineage>
        <taxon>Bacteria</taxon>
        <taxon>Bacillati</taxon>
        <taxon>Bacillota</taxon>
        <taxon>Clostridia</taxon>
        <taxon>Peptostreptococcales</taxon>
        <taxon>Peptostreptococcaceae</taxon>
        <taxon>Romboutsia</taxon>
    </lineage>
</organism>
<gene>
    <name evidence="1" type="ORF">CHL78_005050</name>
</gene>
<dbReference type="Proteomes" id="UP000215694">
    <property type="component" value="Unassembled WGS sequence"/>
</dbReference>
<accession>A0A371J7C8</accession>
<dbReference type="Gene3D" id="1.20.1260.120">
    <property type="entry name" value="Protein of unknown function DUF2935"/>
    <property type="match status" value="1"/>
</dbReference>
<keyword evidence="2" id="KW-1185">Reference proteome</keyword>
<dbReference type="SUPFAM" id="SSF158430">
    <property type="entry name" value="Bacillus cereus metalloprotein-like"/>
    <property type="match status" value="2"/>
</dbReference>
<sequence length="305" mass="35058">MMNERKYVVLSLELHLFFARIMKEHGIFLEAGFTCKDSNYAKKADHYKKEFEKLLCCALSASNCMIRSNVLNSGELFTEYTIDAEQKTQYLTGIEINTDITVNELSLQSGDNTHISHELMDYVKQLNSNALKLVEGIIDFKKKVLTEMLSCKLFTSNYPLLIEHIMREARLYRSYIIALENGQDIDYDDAKESELFWDQIMMEHALFIRGLLDPTENDLINASNNFANDYSDLIAKAKKMTDATISSVTDETLSKTMELKEFKTAGTKGSIDCQIRSIFVPLLADHVLRESNHYIRLLKGYKDMM</sequence>
<proteinExistence type="predicted"/>
<dbReference type="Pfam" id="PF11155">
    <property type="entry name" value="DUF2935"/>
    <property type="match status" value="2"/>
</dbReference>
<dbReference type="EMBL" id="NOJY02000006">
    <property type="protein sequence ID" value="RDY28556.1"/>
    <property type="molecule type" value="Genomic_DNA"/>
</dbReference>
<dbReference type="InterPro" id="IPR021328">
    <property type="entry name" value="CotB-like"/>
</dbReference>
<name>A0A371J7C8_9FIRM</name>
<dbReference type="RefSeq" id="WP_094366310.1">
    <property type="nucleotide sequence ID" value="NZ_NOJY02000006.1"/>
</dbReference>
<comment type="caution">
    <text evidence="1">The sequence shown here is derived from an EMBL/GenBank/DDBJ whole genome shotgun (WGS) entry which is preliminary data.</text>
</comment>
<evidence type="ECO:0000313" key="2">
    <source>
        <dbReference type="Proteomes" id="UP000215694"/>
    </source>
</evidence>
<protein>
    <submittedName>
        <fullName evidence="1">DUF2935 domain-containing protein</fullName>
    </submittedName>
</protein>
<reference evidence="1 2" key="1">
    <citation type="journal article" date="2017" name="Genome Announc.">
        <title>Draft Genome Sequence of Romboutsia weinsteinii sp. nov. Strain CCRI-19649(T) Isolated from Surface Water.</title>
        <authorList>
            <person name="Maheux A.F."/>
            <person name="Boudreau D.K."/>
            <person name="Berube E."/>
            <person name="Boissinot M."/>
            <person name="Cantin P."/>
            <person name="Raymond F."/>
            <person name="Corbeil J."/>
            <person name="Omar R.F."/>
            <person name="Bergeron M.G."/>
        </authorList>
    </citation>
    <scope>NUCLEOTIDE SEQUENCE [LARGE SCALE GENOMIC DNA]</scope>
    <source>
        <strain evidence="1 2">CCRI-19649</strain>
    </source>
</reference>
<evidence type="ECO:0000313" key="1">
    <source>
        <dbReference type="EMBL" id="RDY28556.1"/>
    </source>
</evidence>